<dbReference type="PANTHER" id="PTHR48452">
    <property type="entry name" value="FUSED COMPOUND LEAF 1"/>
    <property type="match status" value="1"/>
</dbReference>
<dbReference type="SMART" id="SM01256">
    <property type="entry name" value="KNOX2"/>
    <property type="match status" value="1"/>
</dbReference>
<sequence length="259" mass="29030">MDDLYRLQHEGISISGANAAAATIDFRRSVENSNVYRFESVETEAGMSDLIKSQIVNHPRYPNLVSAYIECRKVGAPPEMASLLEEIGRESQPMNSRSGEIGADPELDEFMESYCEVLHRYKEELSKPFDEATSFLSDIESQLSNLCKGALTAGTSGSYYSGMRILSCLCLTCAFCQSHDLCKFYTSFFGNGQPCSYKLRLTLQFQVQAKVNPPLVLESPRPKFWCLGYHTESQAVVDHPVLKILVIPQWRQGFVSIIP</sequence>
<accession>A0A438IMA8</accession>
<reference evidence="5 6" key="1">
    <citation type="journal article" date="2018" name="PLoS Genet.">
        <title>Population sequencing reveals clonal diversity and ancestral inbreeding in the grapevine cultivar Chardonnay.</title>
        <authorList>
            <person name="Roach M.J."/>
            <person name="Johnson D.L."/>
            <person name="Bohlmann J."/>
            <person name="van Vuuren H.J."/>
            <person name="Jones S.J."/>
            <person name="Pretorius I.S."/>
            <person name="Schmidt S.A."/>
            <person name="Borneman A.R."/>
        </authorList>
    </citation>
    <scope>NUCLEOTIDE SEQUENCE [LARGE SCALE GENOMIC DNA]</scope>
    <source>
        <strain evidence="6">cv. Chardonnay</strain>
        <tissue evidence="5">Leaf</tissue>
    </source>
</reference>
<keyword evidence="2" id="KW-0539">Nucleus</keyword>
<dbReference type="Pfam" id="PF03791">
    <property type="entry name" value="KNOX2"/>
    <property type="match status" value="1"/>
</dbReference>
<dbReference type="GO" id="GO:0003677">
    <property type="term" value="F:DNA binding"/>
    <property type="evidence" value="ECO:0007669"/>
    <property type="project" value="UniProtKB-KW"/>
</dbReference>
<dbReference type="EMBL" id="QGNW01000097">
    <property type="protein sequence ID" value="RVW97823.1"/>
    <property type="molecule type" value="Genomic_DNA"/>
</dbReference>
<dbReference type="InterPro" id="IPR005541">
    <property type="entry name" value="KNOX2"/>
</dbReference>
<feature type="domain" description="KNOX2" evidence="4">
    <location>
        <begin position="97"/>
        <end position="148"/>
    </location>
</feature>
<dbReference type="OrthoDB" id="10056939at2759"/>
<protein>
    <submittedName>
        <fullName evidence="5">Homeobox protein knotted-1-like 1</fullName>
    </submittedName>
</protein>
<comment type="caution">
    <text evidence="5">The sequence shown here is derived from an EMBL/GenBank/DDBJ whole genome shotgun (WGS) entry which is preliminary data.</text>
</comment>
<evidence type="ECO:0000256" key="1">
    <source>
        <dbReference type="ARBA" id="ARBA00004123"/>
    </source>
</evidence>
<proteinExistence type="predicted"/>
<organism evidence="5 6">
    <name type="scientific">Vitis vinifera</name>
    <name type="common">Grape</name>
    <dbReference type="NCBI Taxonomy" id="29760"/>
    <lineage>
        <taxon>Eukaryota</taxon>
        <taxon>Viridiplantae</taxon>
        <taxon>Streptophyta</taxon>
        <taxon>Embryophyta</taxon>
        <taxon>Tracheophyta</taxon>
        <taxon>Spermatophyta</taxon>
        <taxon>Magnoliopsida</taxon>
        <taxon>eudicotyledons</taxon>
        <taxon>Gunneridae</taxon>
        <taxon>Pentapetalae</taxon>
        <taxon>rosids</taxon>
        <taxon>Vitales</taxon>
        <taxon>Vitaceae</taxon>
        <taxon>Viteae</taxon>
        <taxon>Vitis</taxon>
    </lineage>
</organism>
<dbReference type="Pfam" id="PF03790">
    <property type="entry name" value="KNOX1"/>
    <property type="match status" value="1"/>
</dbReference>
<comment type="subcellular location">
    <subcellularLocation>
        <location evidence="1">Nucleus</location>
    </subcellularLocation>
</comment>
<evidence type="ECO:0000313" key="6">
    <source>
        <dbReference type="Proteomes" id="UP000288805"/>
    </source>
</evidence>
<evidence type="ECO:0000259" key="4">
    <source>
        <dbReference type="SMART" id="SM01256"/>
    </source>
</evidence>
<dbReference type="InterPro" id="IPR005540">
    <property type="entry name" value="KNOX1"/>
</dbReference>
<keyword evidence="5" id="KW-0238">DNA-binding</keyword>
<gene>
    <name evidence="5" type="primary">OSH6_2</name>
    <name evidence="5" type="ORF">CK203_021272</name>
</gene>
<evidence type="ECO:0000259" key="3">
    <source>
        <dbReference type="SMART" id="SM01255"/>
    </source>
</evidence>
<keyword evidence="5" id="KW-0371">Homeobox</keyword>
<dbReference type="GO" id="GO:0005634">
    <property type="term" value="C:nucleus"/>
    <property type="evidence" value="ECO:0007669"/>
    <property type="project" value="UniProtKB-SubCell"/>
</dbReference>
<evidence type="ECO:0000313" key="5">
    <source>
        <dbReference type="EMBL" id="RVW97823.1"/>
    </source>
</evidence>
<name>A0A438IMA8_VITVI</name>
<dbReference type="AlphaFoldDB" id="A0A438IMA8"/>
<dbReference type="PANTHER" id="PTHR48452:SF1">
    <property type="entry name" value="FUSED COMPOUND LEAF 1"/>
    <property type="match status" value="1"/>
</dbReference>
<evidence type="ECO:0000256" key="2">
    <source>
        <dbReference type="ARBA" id="ARBA00023242"/>
    </source>
</evidence>
<feature type="domain" description="KNOX1" evidence="3">
    <location>
        <begin position="49"/>
        <end position="93"/>
    </location>
</feature>
<dbReference type="Proteomes" id="UP000288805">
    <property type="component" value="Unassembled WGS sequence"/>
</dbReference>
<dbReference type="SMART" id="SM01255">
    <property type="entry name" value="KNOX1"/>
    <property type="match status" value="1"/>
</dbReference>